<keyword evidence="2" id="KW-1185">Reference proteome</keyword>
<dbReference type="InterPro" id="IPR023393">
    <property type="entry name" value="START-like_dom_sf"/>
</dbReference>
<dbReference type="Proteomes" id="UP000023152">
    <property type="component" value="Unassembled WGS sequence"/>
</dbReference>
<name>X6NYC0_RETFI</name>
<reference evidence="1 2" key="1">
    <citation type="journal article" date="2013" name="Curr. Biol.">
        <title>The Genome of the Foraminiferan Reticulomyxa filosa.</title>
        <authorList>
            <person name="Glockner G."/>
            <person name="Hulsmann N."/>
            <person name="Schleicher M."/>
            <person name="Noegel A.A."/>
            <person name="Eichinger L."/>
            <person name="Gallinger C."/>
            <person name="Pawlowski J."/>
            <person name="Sierra R."/>
            <person name="Euteneuer U."/>
            <person name="Pillet L."/>
            <person name="Moustafa A."/>
            <person name="Platzer M."/>
            <person name="Groth M."/>
            <person name="Szafranski K."/>
            <person name="Schliwa M."/>
        </authorList>
    </citation>
    <scope>NUCLEOTIDE SEQUENCE [LARGE SCALE GENOMIC DNA]</scope>
</reference>
<dbReference type="EMBL" id="ASPP01005289">
    <property type="protein sequence ID" value="ETO30829.1"/>
    <property type="molecule type" value="Genomic_DNA"/>
</dbReference>
<proteinExistence type="predicted"/>
<comment type="caution">
    <text evidence="1">The sequence shown here is derived from an EMBL/GenBank/DDBJ whole genome shotgun (WGS) entry which is preliminary data.</text>
</comment>
<evidence type="ECO:0000313" key="1">
    <source>
        <dbReference type="EMBL" id="ETO30829.1"/>
    </source>
</evidence>
<dbReference type="AlphaFoldDB" id="X6NYC0"/>
<protein>
    <submittedName>
        <fullName evidence="1">Uncharacterized protein</fullName>
    </submittedName>
</protein>
<gene>
    <name evidence="1" type="ORF">RFI_06291</name>
</gene>
<dbReference type="SUPFAM" id="SSF55961">
    <property type="entry name" value="Bet v1-like"/>
    <property type="match status" value="1"/>
</dbReference>
<organism evidence="1 2">
    <name type="scientific">Reticulomyxa filosa</name>
    <dbReference type="NCBI Taxonomy" id="46433"/>
    <lineage>
        <taxon>Eukaryota</taxon>
        <taxon>Sar</taxon>
        <taxon>Rhizaria</taxon>
        <taxon>Retaria</taxon>
        <taxon>Foraminifera</taxon>
        <taxon>Monothalamids</taxon>
        <taxon>Reticulomyxidae</taxon>
        <taxon>Reticulomyxa</taxon>
    </lineage>
</organism>
<accession>X6NYC0</accession>
<sequence>MESQPLKKTTVVEHNCITSESNEDKEEEKTRECDKWEWKEWKRLAKEEGLVMQVNELIEEKLSKGELVPNDPQYEENKEFIDELAAQAKNIQKIYQELTSHQGWTTQVDNHKGISVYYRKEENTEIHTFKTKDISIPAASIETKYLKEITDVNKVCYCKINLCWPLTNRDCVAQVFAFDCLDCSGAIILTGASIYSGSCADQIDLEVPQISQNTARLGLKKKIDIYF</sequence>
<dbReference type="Gene3D" id="3.30.530.20">
    <property type="match status" value="1"/>
</dbReference>
<evidence type="ECO:0000313" key="2">
    <source>
        <dbReference type="Proteomes" id="UP000023152"/>
    </source>
</evidence>